<dbReference type="SUPFAM" id="SSF51182">
    <property type="entry name" value="RmlC-like cupins"/>
    <property type="match status" value="1"/>
</dbReference>
<dbReference type="InterPro" id="IPR011051">
    <property type="entry name" value="RmlC_Cupin_sf"/>
</dbReference>
<dbReference type="GO" id="GO:0050385">
    <property type="term" value="F:ureidoglycolate lyase activity"/>
    <property type="evidence" value="ECO:0007669"/>
    <property type="project" value="UniProtKB-EC"/>
</dbReference>
<protein>
    <submittedName>
        <fullName evidence="5">Ureidoglycolate lyase</fullName>
        <ecNumber evidence="5">4.3.2.3</ecNumber>
    </submittedName>
</protein>
<evidence type="ECO:0000256" key="2">
    <source>
        <dbReference type="ARBA" id="ARBA00022631"/>
    </source>
</evidence>
<dbReference type="Pfam" id="PF04115">
    <property type="entry name" value="Ureidogly_lyase"/>
    <property type="match status" value="1"/>
</dbReference>
<keyword evidence="2" id="KW-0659">Purine metabolism</keyword>
<evidence type="ECO:0000256" key="1">
    <source>
        <dbReference type="ARBA" id="ARBA00011738"/>
    </source>
</evidence>
<dbReference type="PIRSF" id="PIRSF017306">
    <property type="entry name" value="Ureidogly_hydro"/>
    <property type="match status" value="1"/>
</dbReference>
<dbReference type="PANTHER" id="PTHR21221:SF1">
    <property type="entry name" value="UREIDOGLYCOLATE LYASE"/>
    <property type="match status" value="1"/>
</dbReference>
<dbReference type="EMBL" id="JACIDC010000005">
    <property type="protein sequence ID" value="MBB4040274.1"/>
    <property type="molecule type" value="Genomic_DNA"/>
</dbReference>
<comment type="caution">
    <text evidence="5">The sequence shown here is derived from an EMBL/GenBank/DDBJ whole genome shotgun (WGS) entry which is preliminary data.</text>
</comment>
<evidence type="ECO:0000313" key="6">
    <source>
        <dbReference type="Proteomes" id="UP000519439"/>
    </source>
</evidence>
<dbReference type="RefSeq" id="WP_051435058.1">
    <property type="nucleotide sequence ID" value="NZ_JACIDC010000005.1"/>
</dbReference>
<comment type="catalytic activity">
    <reaction evidence="4">
        <text>(S)-ureidoglycolate = urea + glyoxylate</text>
        <dbReference type="Rhea" id="RHEA:11304"/>
        <dbReference type="ChEBI" id="CHEBI:16199"/>
        <dbReference type="ChEBI" id="CHEBI:36655"/>
        <dbReference type="ChEBI" id="CHEBI:57296"/>
        <dbReference type="EC" id="4.3.2.3"/>
    </reaction>
</comment>
<accession>A0A7W6IGA5</accession>
<dbReference type="Gene3D" id="2.60.120.480">
    <property type="entry name" value="Ureidoglycolate hydrolase"/>
    <property type="match status" value="1"/>
</dbReference>
<dbReference type="AlphaFoldDB" id="A0A7W6IGA5"/>
<reference evidence="5 6" key="1">
    <citation type="submission" date="2020-08" db="EMBL/GenBank/DDBJ databases">
        <title>Genomic Encyclopedia of Type Strains, Phase IV (KMG-IV): sequencing the most valuable type-strain genomes for metagenomic binning, comparative biology and taxonomic classification.</title>
        <authorList>
            <person name="Goeker M."/>
        </authorList>
    </citation>
    <scope>NUCLEOTIDE SEQUENCE [LARGE SCALE GENOMIC DNA]</scope>
    <source>
        <strain evidence="5 6">DSM 15743</strain>
    </source>
</reference>
<dbReference type="GO" id="GO:0006144">
    <property type="term" value="P:purine nucleobase metabolic process"/>
    <property type="evidence" value="ECO:0007669"/>
    <property type="project" value="UniProtKB-KW"/>
</dbReference>
<keyword evidence="3 5" id="KW-0456">Lyase</keyword>
<keyword evidence="6" id="KW-1185">Reference proteome</keyword>
<comment type="subunit">
    <text evidence="1">Homodimer.</text>
</comment>
<dbReference type="InterPro" id="IPR024060">
    <property type="entry name" value="Ureidoglycolate_lyase_dom_sf"/>
</dbReference>
<evidence type="ECO:0000256" key="4">
    <source>
        <dbReference type="ARBA" id="ARBA00047684"/>
    </source>
</evidence>
<dbReference type="InterPro" id="IPR047233">
    <property type="entry name" value="UAH_cupin"/>
</dbReference>
<evidence type="ECO:0000313" key="5">
    <source>
        <dbReference type="EMBL" id="MBB4040274.1"/>
    </source>
</evidence>
<gene>
    <name evidence="5" type="ORF">GGR34_001925</name>
</gene>
<name>A0A7W6IGA5_9HYPH</name>
<organism evidence="5 6">
    <name type="scientific">Microvirga flocculans</name>
    <dbReference type="NCBI Taxonomy" id="217168"/>
    <lineage>
        <taxon>Bacteria</taxon>
        <taxon>Pseudomonadati</taxon>
        <taxon>Pseudomonadota</taxon>
        <taxon>Alphaproteobacteria</taxon>
        <taxon>Hyphomicrobiales</taxon>
        <taxon>Methylobacteriaceae</taxon>
        <taxon>Microvirga</taxon>
    </lineage>
</organism>
<dbReference type="CDD" id="cd20298">
    <property type="entry name" value="cupin_UAH"/>
    <property type="match status" value="1"/>
</dbReference>
<sequence>MQELKPKRLTPSAFSSFGQVLYFDPGRSRLVNDGRALRSDTDARFDSASDEGEPVLAVYRARGELLPLRLRTFERHPLSSQVFVSLSAERFLIVVAPDNEAFLPDLSRAEAFIGHRGEGINYARNLWHAPITSIDSDGDFLMFMWESGAAKDCILHHPDEPLLIRGLDLLSA</sequence>
<dbReference type="EC" id="4.3.2.3" evidence="5"/>
<dbReference type="InterPro" id="IPR007247">
    <property type="entry name" value="Ureidogly_lyase"/>
</dbReference>
<dbReference type="Proteomes" id="UP000519439">
    <property type="component" value="Unassembled WGS sequence"/>
</dbReference>
<proteinExistence type="predicted"/>
<evidence type="ECO:0000256" key="3">
    <source>
        <dbReference type="ARBA" id="ARBA00023239"/>
    </source>
</evidence>
<dbReference type="GO" id="GO:0000256">
    <property type="term" value="P:allantoin catabolic process"/>
    <property type="evidence" value="ECO:0007669"/>
    <property type="project" value="InterPro"/>
</dbReference>
<dbReference type="GO" id="GO:0004848">
    <property type="term" value="F:ureidoglycolate hydrolase activity"/>
    <property type="evidence" value="ECO:0007669"/>
    <property type="project" value="InterPro"/>
</dbReference>
<dbReference type="PANTHER" id="PTHR21221">
    <property type="entry name" value="UREIDOGLYCOLATE HYDROLASE"/>
    <property type="match status" value="1"/>
</dbReference>